<gene>
    <name evidence="12" type="primary">suhB_2</name>
    <name evidence="10" type="ORF">BBB52_06275</name>
    <name evidence="11" type="ORF">DOL88_07625</name>
    <name evidence="12" type="ORF">NCTC5908_00380</name>
</gene>
<dbReference type="PANTHER" id="PTHR20854:SF4">
    <property type="entry name" value="INOSITOL-1-MONOPHOSPHATASE-RELATED"/>
    <property type="match status" value="1"/>
</dbReference>
<keyword evidence="15" id="KW-1185">Reference proteome</keyword>
<evidence type="ECO:0000256" key="1">
    <source>
        <dbReference type="ARBA" id="ARBA00001033"/>
    </source>
</evidence>
<dbReference type="Gene3D" id="3.40.190.80">
    <property type="match status" value="1"/>
</dbReference>
<feature type="binding site" evidence="8">
    <location>
        <position position="91"/>
    </location>
    <ligand>
        <name>Mg(2+)</name>
        <dbReference type="ChEBI" id="CHEBI:18420"/>
        <label>1</label>
        <note>catalytic</note>
    </ligand>
</feature>
<evidence type="ECO:0000256" key="2">
    <source>
        <dbReference type="ARBA" id="ARBA00001946"/>
    </source>
</evidence>
<dbReference type="GO" id="GO:0031564">
    <property type="term" value="P:transcription antitermination"/>
    <property type="evidence" value="ECO:0007669"/>
    <property type="project" value="UniProtKB-KW"/>
</dbReference>
<keyword evidence="6" id="KW-0805">Transcription regulation</keyword>
<keyword evidence="4 8" id="KW-0479">Metal-binding</keyword>
<evidence type="ECO:0000313" key="15">
    <source>
        <dbReference type="Proteomes" id="UP000274211"/>
    </source>
</evidence>
<sequence length="267" mass="29614">MDIELRNRYLFSQELVKEVGKIALDFYLNRKELKIECKKGDLQDQVSIADKTVEAKIKDALKQYFPQDGFLGEESGAENLACEYCWVVDPIDGTSPFLYGLNAWCISIAILHKNQIVSGVIFDPVHNELFRAMKGDGAFLNDHPIHVSSSTSLKEGLMGLGVSHRVHPNTFTPVLHQILLDGGMFIRNGSGALMLVYVAAGRLIGYFEPHINAWDVCAAIIIVQEAGGCVNNFLENDGLLKGNYILGCCSEAVFTRLNHIKNSHETQ</sequence>
<dbReference type="EC" id="3.1.3.25" evidence="9"/>
<keyword evidence="6" id="KW-0889">Transcription antitermination</keyword>
<dbReference type="Proteomes" id="UP000253728">
    <property type="component" value="Unassembled WGS sequence"/>
</dbReference>
<evidence type="ECO:0000256" key="5">
    <source>
        <dbReference type="ARBA" id="ARBA00022801"/>
    </source>
</evidence>
<dbReference type="GO" id="GO:0008934">
    <property type="term" value="F:inositol monophosphate 1-phosphatase activity"/>
    <property type="evidence" value="ECO:0007669"/>
    <property type="project" value="InterPro"/>
</dbReference>
<dbReference type="CDD" id="cd01639">
    <property type="entry name" value="IMPase"/>
    <property type="match status" value="1"/>
</dbReference>
<evidence type="ECO:0000256" key="7">
    <source>
        <dbReference type="ARBA" id="ARBA00022842"/>
    </source>
</evidence>
<feature type="binding site" evidence="8">
    <location>
        <position position="215"/>
    </location>
    <ligand>
        <name>Mg(2+)</name>
        <dbReference type="ChEBI" id="CHEBI:18420"/>
        <label>1</label>
        <note>catalytic</note>
    </ligand>
</feature>
<keyword evidence="5 9" id="KW-0378">Hydrolase</keyword>
<protein>
    <recommendedName>
        <fullName evidence="9">Inositol-1-monophosphatase</fullName>
        <ecNumber evidence="9">3.1.3.25</ecNumber>
    </recommendedName>
</protein>
<evidence type="ECO:0000313" key="10">
    <source>
        <dbReference type="EMBL" id="OBY51919.1"/>
    </source>
</evidence>
<evidence type="ECO:0000256" key="9">
    <source>
        <dbReference type="RuleBase" id="RU364068"/>
    </source>
</evidence>
<reference evidence="11 15" key="3">
    <citation type="journal article" date="2019" name="J. Oral Microbiol.">
        <title>Role of OmpA1 and OmpA2 in Aggregatibacter actinomycetemcomitans and Aggregatibacter aphrophilus serum resistance.</title>
        <authorList>
            <person name="Lindholm M."/>
            <person name="Min Aung K."/>
            <person name="Nyunt Wai S."/>
            <person name="Oscarsson J."/>
        </authorList>
    </citation>
    <scope>NUCLEOTIDE SEQUENCE [LARGE SCALE GENOMIC DNA]</scope>
    <source>
        <strain evidence="11 15">HK83</strain>
    </source>
</reference>
<dbReference type="Proteomes" id="UP000274211">
    <property type="component" value="Unassembled WGS sequence"/>
</dbReference>
<dbReference type="GO" id="GO:0046872">
    <property type="term" value="F:metal ion binding"/>
    <property type="evidence" value="ECO:0007669"/>
    <property type="project" value="UniProtKB-KW"/>
</dbReference>
<feature type="binding site" evidence="8">
    <location>
        <position position="73"/>
    </location>
    <ligand>
        <name>Mg(2+)</name>
        <dbReference type="ChEBI" id="CHEBI:18420"/>
        <label>1</label>
        <note>catalytic</note>
    </ligand>
</feature>
<accession>A0A336N656</accession>
<proteinExistence type="inferred from homology"/>
<evidence type="ECO:0000313" key="13">
    <source>
        <dbReference type="Proteomes" id="UP000092746"/>
    </source>
</evidence>
<evidence type="ECO:0000256" key="3">
    <source>
        <dbReference type="ARBA" id="ARBA00009759"/>
    </source>
</evidence>
<feature type="binding site" evidence="8">
    <location>
        <position position="89"/>
    </location>
    <ligand>
        <name>Mg(2+)</name>
        <dbReference type="ChEBI" id="CHEBI:18420"/>
        <label>1</label>
        <note>catalytic</note>
    </ligand>
</feature>
<dbReference type="PROSITE" id="PS00629">
    <property type="entry name" value="IMP_1"/>
    <property type="match status" value="1"/>
</dbReference>
<dbReference type="EMBL" id="UFSP01000001">
    <property type="protein sequence ID" value="SSY93586.1"/>
    <property type="molecule type" value="Genomic_DNA"/>
</dbReference>
<evidence type="ECO:0000256" key="4">
    <source>
        <dbReference type="ARBA" id="ARBA00022723"/>
    </source>
</evidence>
<comment type="cofactor">
    <cofactor evidence="2 8 9">
        <name>Mg(2+)</name>
        <dbReference type="ChEBI" id="CHEBI:18420"/>
    </cofactor>
</comment>
<comment type="catalytic activity">
    <reaction evidence="1 9">
        <text>a myo-inositol phosphate + H2O = myo-inositol + phosphate</text>
        <dbReference type="Rhea" id="RHEA:24056"/>
        <dbReference type="ChEBI" id="CHEBI:15377"/>
        <dbReference type="ChEBI" id="CHEBI:17268"/>
        <dbReference type="ChEBI" id="CHEBI:43474"/>
        <dbReference type="ChEBI" id="CHEBI:84139"/>
        <dbReference type="EC" id="3.1.3.25"/>
    </reaction>
</comment>
<dbReference type="InterPro" id="IPR033942">
    <property type="entry name" value="IMPase"/>
</dbReference>
<dbReference type="Gene3D" id="3.30.540.10">
    <property type="entry name" value="Fructose-1,6-Bisphosphatase, subunit A, domain 1"/>
    <property type="match status" value="1"/>
</dbReference>
<dbReference type="Pfam" id="PF00459">
    <property type="entry name" value="Inositol_P"/>
    <property type="match status" value="1"/>
</dbReference>
<dbReference type="GO" id="GO:0007165">
    <property type="term" value="P:signal transduction"/>
    <property type="evidence" value="ECO:0007669"/>
    <property type="project" value="TreeGrafter"/>
</dbReference>
<dbReference type="SUPFAM" id="SSF56655">
    <property type="entry name" value="Carbohydrate phosphatase"/>
    <property type="match status" value="1"/>
</dbReference>
<dbReference type="InterPro" id="IPR020583">
    <property type="entry name" value="Inositol_monoP_metal-BS"/>
</dbReference>
<feature type="binding site" evidence="8">
    <location>
        <position position="92"/>
    </location>
    <ligand>
        <name>Mg(2+)</name>
        <dbReference type="ChEBI" id="CHEBI:18420"/>
        <label>1</label>
        <note>catalytic</note>
    </ligand>
</feature>
<organism evidence="12 14">
    <name type="scientific">Aggregatibacter aphrophilus</name>
    <name type="common">Haemophilus aphrophilus</name>
    <dbReference type="NCBI Taxonomy" id="732"/>
    <lineage>
        <taxon>Bacteria</taxon>
        <taxon>Pseudomonadati</taxon>
        <taxon>Pseudomonadota</taxon>
        <taxon>Gammaproteobacteria</taxon>
        <taxon>Pasteurellales</taxon>
        <taxon>Pasteurellaceae</taxon>
        <taxon>Aggregatibacter</taxon>
    </lineage>
</organism>
<evidence type="ECO:0000256" key="6">
    <source>
        <dbReference type="ARBA" id="ARBA00022814"/>
    </source>
</evidence>
<dbReference type="InterPro" id="IPR020550">
    <property type="entry name" value="Inositol_monophosphatase_CS"/>
</dbReference>
<dbReference type="RefSeq" id="WP_005701096.1">
    <property type="nucleotide sequence ID" value="NZ_CAUTUO010000001.1"/>
</dbReference>
<dbReference type="GO" id="GO:0006020">
    <property type="term" value="P:inositol metabolic process"/>
    <property type="evidence" value="ECO:0007669"/>
    <property type="project" value="TreeGrafter"/>
</dbReference>
<keyword evidence="7 8" id="KW-0460">Magnesium</keyword>
<dbReference type="PANTHER" id="PTHR20854">
    <property type="entry name" value="INOSITOL MONOPHOSPHATASE"/>
    <property type="match status" value="1"/>
</dbReference>
<dbReference type="FunFam" id="3.30.540.10:FF:000003">
    <property type="entry name" value="Inositol-1-monophosphatase"/>
    <property type="match status" value="1"/>
</dbReference>
<evidence type="ECO:0000256" key="8">
    <source>
        <dbReference type="PIRSR" id="PIRSR600760-2"/>
    </source>
</evidence>
<evidence type="ECO:0000313" key="14">
    <source>
        <dbReference type="Proteomes" id="UP000253728"/>
    </source>
</evidence>
<evidence type="ECO:0000313" key="12">
    <source>
        <dbReference type="EMBL" id="SSY93586.1"/>
    </source>
</evidence>
<comment type="similarity">
    <text evidence="3 9">Belongs to the inositol monophosphatase superfamily.</text>
</comment>
<dbReference type="EMBL" id="QMGS01000067">
    <property type="protein sequence ID" value="RMW84649.1"/>
    <property type="molecule type" value="Genomic_DNA"/>
</dbReference>
<dbReference type="OMA" id="FNVMKPD"/>
<dbReference type="AlphaFoldDB" id="A0A336N656"/>
<name>A0A336N656_AGGAP</name>
<evidence type="ECO:0000313" key="11">
    <source>
        <dbReference type="EMBL" id="RMW84649.1"/>
    </source>
</evidence>
<dbReference type="InterPro" id="IPR000760">
    <property type="entry name" value="Inositol_monophosphatase-like"/>
</dbReference>
<dbReference type="EMBL" id="MAQE01000013">
    <property type="protein sequence ID" value="OBY51919.1"/>
    <property type="molecule type" value="Genomic_DNA"/>
</dbReference>
<dbReference type="PRINTS" id="PR00377">
    <property type="entry name" value="IMPHPHTASES"/>
</dbReference>
<reference evidence="10 13" key="1">
    <citation type="submission" date="2016-06" db="EMBL/GenBank/DDBJ databases">
        <title>Simultaneous identification of Haemophilus influenzae and Haemophilus haemolyticus using TaqMan real-time PCR.</title>
        <authorList>
            <person name="Price E.P."/>
            <person name="Sarovich D.S."/>
            <person name="Harris T."/>
            <person name="Spargo J.C."/>
            <person name="Nosworthy E."/>
            <person name="Beissbarth J."/>
            <person name="Smith-Vaughan H."/>
        </authorList>
    </citation>
    <scope>NUCLEOTIDE SEQUENCE [LARGE SCALE GENOMIC DNA]</scope>
    <source>
        <strain evidence="10 13">ATCC 7901</strain>
    </source>
</reference>
<dbReference type="Proteomes" id="UP000092746">
    <property type="component" value="Unassembled WGS sequence"/>
</dbReference>
<dbReference type="PROSITE" id="PS00630">
    <property type="entry name" value="IMP_2"/>
    <property type="match status" value="1"/>
</dbReference>
<dbReference type="GO" id="GO:0046854">
    <property type="term" value="P:phosphatidylinositol phosphate biosynthetic process"/>
    <property type="evidence" value="ECO:0007669"/>
    <property type="project" value="InterPro"/>
</dbReference>
<reference evidence="12 14" key="2">
    <citation type="submission" date="2018-06" db="EMBL/GenBank/DDBJ databases">
        <authorList>
            <consortium name="Pathogen Informatics"/>
            <person name="Doyle S."/>
        </authorList>
    </citation>
    <scope>NUCLEOTIDE SEQUENCE [LARGE SCALE GENOMIC DNA]</scope>
    <source>
        <strain evidence="12 14">NCTC5908</strain>
    </source>
</reference>
<dbReference type="GeneID" id="49636451"/>
<keyword evidence="6" id="KW-0804">Transcription</keyword>